<proteinExistence type="inferred from homology"/>
<keyword evidence="5 9" id="KW-0816">Tricarboxylic acid cycle</keyword>
<dbReference type="Pfam" id="PF06039">
    <property type="entry name" value="Mqo"/>
    <property type="match status" value="1"/>
</dbReference>
<dbReference type="NCBIfam" id="NF003606">
    <property type="entry name" value="PRK05257.2-1"/>
    <property type="match status" value="1"/>
</dbReference>
<evidence type="ECO:0000256" key="1">
    <source>
        <dbReference type="ARBA" id="ARBA00001139"/>
    </source>
</evidence>
<organism evidence="11 12">
    <name type="scientific">Marinobacter salinisoli</name>
    <dbReference type="NCBI Taxonomy" id="2769486"/>
    <lineage>
        <taxon>Bacteria</taxon>
        <taxon>Pseudomonadati</taxon>
        <taxon>Pseudomonadota</taxon>
        <taxon>Gammaproteobacteria</taxon>
        <taxon>Pseudomonadales</taxon>
        <taxon>Marinobacteraceae</taxon>
        <taxon>Marinobacter</taxon>
    </lineage>
</organism>
<name>A0ABX7N039_9GAMM</name>
<evidence type="ECO:0000256" key="8">
    <source>
        <dbReference type="ARBA" id="ARBA00023002"/>
    </source>
</evidence>
<dbReference type="PANTHER" id="PTHR43104">
    <property type="entry name" value="L-2-HYDROXYGLUTARATE DEHYDROGENASE, MITOCHONDRIAL"/>
    <property type="match status" value="1"/>
</dbReference>
<dbReference type="NCBIfam" id="NF003611">
    <property type="entry name" value="PRK05257.3-2"/>
    <property type="match status" value="1"/>
</dbReference>
<comment type="catalytic activity">
    <reaction evidence="1 9">
        <text>(S)-malate + a quinone = a quinol + oxaloacetate</text>
        <dbReference type="Rhea" id="RHEA:46012"/>
        <dbReference type="ChEBI" id="CHEBI:15589"/>
        <dbReference type="ChEBI" id="CHEBI:16452"/>
        <dbReference type="ChEBI" id="CHEBI:24646"/>
        <dbReference type="ChEBI" id="CHEBI:132124"/>
        <dbReference type="EC" id="1.1.5.4"/>
    </reaction>
</comment>
<comment type="cofactor">
    <cofactor evidence="2 9">
        <name>FAD</name>
        <dbReference type="ChEBI" id="CHEBI:57692"/>
    </cofactor>
</comment>
<reference evidence="11 12" key="1">
    <citation type="submission" date="2021-03" db="EMBL/GenBank/DDBJ databases">
        <title>Genome sequencing of Marinobacter sp. LPB0319.</title>
        <authorList>
            <person name="Kim J."/>
        </authorList>
    </citation>
    <scope>NUCLEOTIDE SEQUENCE [LARGE SCALE GENOMIC DNA]</scope>
    <source>
        <strain evidence="11 12">LPB0319</strain>
    </source>
</reference>
<dbReference type="EC" id="1.1.5.4" evidence="9"/>
<gene>
    <name evidence="9 11" type="primary">mqo</name>
    <name evidence="11" type="ORF">LPB19_05200</name>
</gene>
<dbReference type="HAMAP" id="MF_00212">
    <property type="entry name" value="MQO"/>
    <property type="match status" value="1"/>
</dbReference>
<keyword evidence="6 9" id="KW-0285">Flavoprotein</keyword>
<feature type="region of interest" description="Disordered" evidence="10">
    <location>
        <begin position="510"/>
        <end position="532"/>
    </location>
</feature>
<protein>
    <recommendedName>
        <fullName evidence="9">Probable malate:quinone oxidoreductase</fullName>
        <ecNumber evidence="9">1.1.5.4</ecNumber>
    </recommendedName>
    <alternativeName>
        <fullName evidence="9">MQO</fullName>
    </alternativeName>
    <alternativeName>
        <fullName evidence="9">Malate dehydrogenase [quinone]</fullName>
    </alternativeName>
</protein>
<dbReference type="InterPro" id="IPR006231">
    <property type="entry name" value="MQO"/>
</dbReference>
<sequence length="532" mass="57803">MTGQRADVLLIGGGIMSTTLATLITELDNSRSVMLVEQDQELGRESSDAWNNAGTGHAGYCELNYTPRQTDGTIAVDRALAINERFEVSLQFWSSLASKGILPSPEQFIRRVPHLSWVQGADTVDFLRRRHATLSQHPLFEDMAFSDSPDTLRNWLPLIAGRRADHTTAMAATRVNHGSDVNFGTLTRCLGDHLANQSQVDLRLGTRVTNLQQRGGRWLVTLRHEATGDSQTIDAGFVFIGAGGASLPLLQKAGVPEARGYGGFPVSGIWLACEDPELATSHNAKVYSQAPVGAPPMSVPHLDTRFINGKPALLFGPFAGFTTRFLKAGSHLDLLRSVRKNNLGNLMDVATTQWPLTRYLIREAMSSKASRLEQLSGFLPDVQGDQWQLRRAGQRVQIIKSGPNGRGVLEFGTEVLTTADGSLSALLGASPGASTCVSAMIDVLERALPELTTGVHRTRLQSLIPSYGQSLGADARLLGEVRNFTHSTLGLMEQPSTSQPQWSVFDVNRNSERTADRGEPGSDHTFRRTGTA</sequence>
<evidence type="ECO:0000313" key="12">
    <source>
        <dbReference type="Proteomes" id="UP000663555"/>
    </source>
</evidence>
<dbReference type="NCBIfam" id="TIGR01320">
    <property type="entry name" value="mal_quin_oxido"/>
    <property type="match status" value="1"/>
</dbReference>
<keyword evidence="7 9" id="KW-0274">FAD</keyword>
<accession>A0ABX7N039</accession>
<feature type="compositionally biased region" description="Basic and acidic residues" evidence="10">
    <location>
        <begin position="510"/>
        <end position="526"/>
    </location>
</feature>
<dbReference type="PANTHER" id="PTHR43104:SF2">
    <property type="entry name" value="L-2-HYDROXYGLUTARATE DEHYDROGENASE, MITOCHONDRIAL"/>
    <property type="match status" value="1"/>
</dbReference>
<dbReference type="SUPFAM" id="SSF51905">
    <property type="entry name" value="FAD/NAD(P)-binding domain"/>
    <property type="match status" value="1"/>
</dbReference>
<evidence type="ECO:0000256" key="4">
    <source>
        <dbReference type="ARBA" id="ARBA00006389"/>
    </source>
</evidence>
<dbReference type="InterPro" id="IPR036188">
    <property type="entry name" value="FAD/NAD-bd_sf"/>
</dbReference>
<comment type="similarity">
    <text evidence="4 9">Belongs to the MQO family.</text>
</comment>
<keyword evidence="8 9" id="KW-0560">Oxidoreductase</keyword>
<dbReference type="NCBIfam" id="NF003613">
    <property type="entry name" value="PRK05257.3-4"/>
    <property type="match status" value="1"/>
</dbReference>
<dbReference type="Gene3D" id="3.30.9.10">
    <property type="entry name" value="D-Amino Acid Oxidase, subunit A, domain 2"/>
    <property type="match status" value="1"/>
</dbReference>
<dbReference type="Proteomes" id="UP000663555">
    <property type="component" value="Chromosome"/>
</dbReference>
<evidence type="ECO:0000256" key="6">
    <source>
        <dbReference type="ARBA" id="ARBA00022630"/>
    </source>
</evidence>
<evidence type="ECO:0000256" key="7">
    <source>
        <dbReference type="ARBA" id="ARBA00022827"/>
    </source>
</evidence>
<evidence type="ECO:0000256" key="10">
    <source>
        <dbReference type="SAM" id="MobiDB-lite"/>
    </source>
</evidence>
<evidence type="ECO:0000256" key="2">
    <source>
        <dbReference type="ARBA" id="ARBA00001974"/>
    </source>
</evidence>
<dbReference type="Gene3D" id="3.50.50.60">
    <property type="entry name" value="FAD/NAD(P)-binding domain"/>
    <property type="match status" value="1"/>
</dbReference>
<evidence type="ECO:0000256" key="5">
    <source>
        <dbReference type="ARBA" id="ARBA00022532"/>
    </source>
</evidence>
<evidence type="ECO:0000256" key="3">
    <source>
        <dbReference type="ARBA" id="ARBA00005012"/>
    </source>
</evidence>
<dbReference type="EMBL" id="CP071247">
    <property type="protein sequence ID" value="QSP95808.1"/>
    <property type="molecule type" value="Genomic_DNA"/>
</dbReference>
<keyword evidence="12" id="KW-1185">Reference proteome</keyword>
<dbReference type="RefSeq" id="WP_206645045.1">
    <property type="nucleotide sequence ID" value="NZ_CP071247.1"/>
</dbReference>
<evidence type="ECO:0000313" key="11">
    <source>
        <dbReference type="EMBL" id="QSP95808.1"/>
    </source>
</evidence>
<dbReference type="GO" id="GO:0008924">
    <property type="term" value="F:L-malate dehydrogenase (quinone) activity"/>
    <property type="evidence" value="ECO:0007669"/>
    <property type="project" value="UniProtKB-EC"/>
</dbReference>
<comment type="pathway">
    <text evidence="3 9">Carbohydrate metabolism; tricarboxylic acid cycle; oxaloacetate from (S)-malate (quinone route): step 1/1.</text>
</comment>
<evidence type="ECO:0000256" key="9">
    <source>
        <dbReference type="HAMAP-Rule" id="MF_00212"/>
    </source>
</evidence>